<evidence type="ECO:0000256" key="6">
    <source>
        <dbReference type="SAM" id="MobiDB-lite"/>
    </source>
</evidence>
<dbReference type="AlphaFoldDB" id="A0A9P7MDU0"/>
<evidence type="ECO:0000313" key="9">
    <source>
        <dbReference type="EMBL" id="KAG5939552.1"/>
    </source>
</evidence>
<feature type="compositionally biased region" description="Basic and acidic residues" evidence="6">
    <location>
        <begin position="508"/>
        <end position="531"/>
    </location>
</feature>
<feature type="region of interest" description="Disordered" evidence="6">
    <location>
        <begin position="192"/>
        <end position="220"/>
    </location>
</feature>
<feature type="domain" description="Up-regulated during septation protein 1" evidence="7">
    <location>
        <begin position="71"/>
        <end position="187"/>
    </location>
</feature>
<dbReference type="SUPFAM" id="SSF90257">
    <property type="entry name" value="Myosin rod fragments"/>
    <property type="match status" value="1"/>
</dbReference>
<dbReference type="Proteomes" id="UP000706124">
    <property type="component" value="Unassembled WGS sequence"/>
</dbReference>
<dbReference type="OrthoDB" id="5569911at2759"/>
<keyword evidence="5" id="KW-0175">Coiled coil</keyword>
<feature type="region of interest" description="Disordered" evidence="6">
    <location>
        <begin position="440"/>
        <end position="470"/>
    </location>
</feature>
<feature type="domain" description="DUF7801" evidence="8">
    <location>
        <begin position="760"/>
        <end position="815"/>
    </location>
</feature>
<keyword evidence="2" id="KW-0963">Cytoplasm</keyword>
<dbReference type="PANTHER" id="PTHR46349:SF6">
    <property type="entry name" value="MYOSIN-6-LIKE"/>
    <property type="match status" value="1"/>
</dbReference>
<feature type="coiled-coil region" evidence="5">
    <location>
        <begin position="262"/>
        <end position="289"/>
    </location>
</feature>
<gene>
    <name evidence="9" type="ORF">E4U60_000829</name>
</gene>
<sequence>MNRQPAGRALDDYGVANLSPLALRSNHKNDEYSLDRTMNGIVQDESRYDETSGATPTLRSPQVDLKDPIQVHLLTETALLDSQGFEILSQEEVDELKKQAELLSQRVESTRSNLAIQCKYRDAAASMARLGQGGGADDYQSQDSERERIECERKCDELASELLELEKRLLIPHRKIVEHTAAILQLTHKASKKKASQQNGQSLSGIPGSPESLYTYSHGRNSLDQMGDETYFDDSSGYQLDGMERARKNAIEIPLKSPIREQNQIRVELDRLREENTQLRSQTDGLLQKLQGLNMSLRETIVRFNPEVNDGYDEPPEISSIPDAKLEDLLKSQTEYLESGLVAVQAEQEYFAGGNQIGERIETINLQLRDLLMMSDPHYTPTTIPPESDVNGQMAYLEKSIRSVDSQLARANSSSSGANSETGPVLTGLWEAIQRGFSEAKKRKDDHRRARTEKGLPEDDDDASDDEGFDTAEPYSLEAFADRVQWMHAQSLTLRDQKYVLKRQIKQQRELNNKSDAEKDEELARKQKDLEQSQEMLSRAEQSATDVQRMLSDTMKELEDARTAATDTVDAAEASIQKRENRIIELEEALAAAQDSLASAERDLSATRSGASGTEEKIADMNAQMTAVAQAKKAADERIKELETELAQVTAQVTALTKERKTADGTTKDLEKKLLDMTAQVAAVTQEKKTAHETSKKLEKELAENSTQVAAVAKERKKADENTKKLEKKVADITAQVAALTQQTKTADETTKELKKELAAKTKQFRVKDDEVDQLNMTIAELKTEVTIARAELDGAYGSRAERAAEVAAIKQSSESLKLQNQVDRLKKELSATVEELEGVTRETIGSEKEKADVEAKLDEALAARTSLETELQKSRDKMAKLQEELDGERLKIRTDGARPGAGASMLSERFRATMREERKKFQEDLREERTRCRKLEEELSRLKRSQGPGKSPLSPR</sequence>
<dbReference type="InterPro" id="IPR056703">
    <property type="entry name" value="DUF7801"/>
</dbReference>
<evidence type="ECO:0000259" key="8">
    <source>
        <dbReference type="Pfam" id="PF25078"/>
    </source>
</evidence>
<feature type="compositionally biased region" description="Acidic residues" evidence="6">
    <location>
        <begin position="458"/>
        <end position="470"/>
    </location>
</feature>
<name>A0A9P7MDU0_9HYPO</name>
<keyword evidence="10" id="KW-1185">Reference proteome</keyword>
<organism evidence="9 10">
    <name type="scientific">Claviceps pazoutovae</name>
    <dbReference type="NCBI Taxonomy" id="1649127"/>
    <lineage>
        <taxon>Eukaryota</taxon>
        <taxon>Fungi</taxon>
        <taxon>Dikarya</taxon>
        <taxon>Ascomycota</taxon>
        <taxon>Pezizomycotina</taxon>
        <taxon>Sordariomycetes</taxon>
        <taxon>Hypocreomycetidae</taxon>
        <taxon>Hypocreales</taxon>
        <taxon>Clavicipitaceae</taxon>
        <taxon>Claviceps</taxon>
    </lineage>
</organism>
<dbReference type="PANTHER" id="PTHR46349">
    <property type="entry name" value="CINGULIN-LIKE PROTEIN 1-RELATED"/>
    <property type="match status" value="1"/>
</dbReference>
<evidence type="ECO:0000256" key="4">
    <source>
        <dbReference type="ARBA" id="ARBA00023175"/>
    </source>
</evidence>
<reference evidence="9 10" key="1">
    <citation type="journal article" date="2020" name="bioRxiv">
        <title>Whole genome comparisons of ergot fungi reveals the divergence and evolution of species within the genus Claviceps are the result of varying mechanisms driving genome evolution and host range expansion.</title>
        <authorList>
            <person name="Wyka S.A."/>
            <person name="Mondo S.J."/>
            <person name="Liu M."/>
            <person name="Dettman J."/>
            <person name="Nalam V."/>
            <person name="Broders K.D."/>
        </authorList>
    </citation>
    <scope>NUCLEOTIDE SEQUENCE [LARGE SCALE GENOMIC DNA]</scope>
    <source>
        <strain evidence="9 10">CCC 1485</strain>
    </source>
</reference>
<keyword evidence="4" id="KW-0505">Motor protein</keyword>
<feature type="compositionally biased region" description="Polar residues" evidence="6">
    <location>
        <begin position="533"/>
        <end position="546"/>
    </location>
</feature>
<evidence type="ECO:0000313" key="10">
    <source>
        <dbReference type="Proteomes" id="UP000706124"/>
    </source>
</evidence>
<comment type="subcellular location">
    <subcellularLocation>
        <location evidence="1">Cytoplasm</location>
    </subcellularLocation>
</comment>
<evidence type="ECO:0000256" key="2">
    <source>
        <dbReference type="ARBA" id="ARBA00022490"/>
    </source>
</evidence>
<protein>
    <recommendedName>
        <fullName evidence="11">Up-regulated during septation protein 1 domain-containing protein</fullName>
    </recommendedName>
</protein>
<dbReference type="EMBL" id="SRPO01000129">
    <property type="protein sequence ID" value="KAG5939552.1"/>
    <property type="molecule type" value="Genomic_DNA"/>
</dbReference>
<feature type="region of interest" description="Disordered" evidence="6">
    <location>
        <begin position="508"/>
        <end position="547"/>
    </location>
</feature>
<dbReference type="Pfam" id="PF15456">
    <property type="entry name" value="Uds1"/>
    <property type="match status" value="1"/>
</dbReference>
<feature type="region of interest" description="Disordered" evidence="6">
    <location>
        <begin position="891"/>
        <end position="910"/>
    </location>
</feature>
<proteinExistence type="predicted"/>
<dbReference type="Pfam" id="PF25078">
    <property type="entry name" value="DUF7801"/>
    <property type="match status" value="1"/>
</dbReference>
<evidence type="ECO:0000256" key="3">
    <source>
        <dbReference type="ARBA" id="ARBA00023123"/>
    </source>
</evidence>
<evidence type="ECO:0000259" key="7">
    <source>
        <dbReference type="Pfam" id="PF15456"/>
    </source>
</evidence>
<evidence type="ECO:0000256" key="5">
    <source>
        <dbReference type="SAM" id="Coils"/>
    </source>
</evidence>
<keyword evidence="3" id="KW-0518">Myosin</keyword>
<dbReference type="Gene3D" id="1.10.287.1490">
    <property type="match status" value="1"/>
</dbReference>
<dbReference type="InterPro" id="IPR029191">
    <property type="entry name" value="Uds1"/>
</dbReference>
<comment type="caution">
    <text evidence="9">The sequence shown here is derived from an EMBL/GenBank/DDBJ whole genome shotgun (WGS) entry which is preliminary data.</text>
</comment>
<evidence type="ECO:0008006" key="11">
    <source>
        <dbReference type="Google" id="ProtNLM"/>
    </source>
</evidence>
<feature type="region of interest" description="Disordered" evidence="6">
    <location>
        <begin position="596"/>
        <end position="616"/>
    </location>
</feature>
<evidence type="ECO:0000256" key="1">
    <source>
        <dbReference type="ARBA" id="ARBA00004496"/>
    </source>
</evidence>
<accession>A0A9P7MDU0</accession>
<feature type="coiled-coil region" evidence="5">
    <location>
        <begin position="141"/>
        <end position="168"/>
    </location>
</feature>